<organism evidence="2 3">
    <name type="scientific">Tolypocladium paradoxum</name>
    <dbReference type="NCBI Taxonomy" id="94208"/>
    <lineage>
        <taxon>Eukaryota</taxon>
        <taxon>Fungi</taxon>
        <taxon>Dikarya</taxon>
        <taxon>Ascomycota</taxon>
        <taxon>Pezizomycotina</taxon>
        <taxon>Sordariomycetes</taxon>
        <taxon>Hypocreomycetidae</taxon>
        <taxon>Hypocreales</taxon>
        <taxon>Ophiocordycipitaceae</taxon>
        <taxon>Tolypocladium</taxon>
    </lineage>
</organism>
<feature type="region of interest" description="Disordered" evidence="1">
    <location>
        <begin position="73"/>
        <end position="105"/>
    </location>
</feature>
<evidence type="ECO:0000256" key="1">
    <source>
        <dbReference type="SAM" id="MobiDB-lite"/>
    </source>
</evidence>
<accession>A0A2S4KNJ5</accession>
<dbReference type="Proteomes" id="UP000237481">
    <property type="component" value="Unassembled WGS sequence"/>
</dbReference>
<dbReference type="AlphaFoldDB" id="A0A2S4KNJ5"/>
<sequence length="252" mass="27771">MYAAVARVSADDITDIEKAREGIRLKRFFASRGLLIITIPTKVHERLHIGLYENIRDEIVQMGLRNHWESTGTTTYREQGYPNGDGGEGDSTGGPRQRSGPQDWPTLVIESGYSQTLEGLRNTIRWWFNASNHQVKIVILAKIEIARGQIIVEKYDEVPAQPRQGATTTRTTATSLEPRLSQVINIARATGNADPLNPTSYTQLVSGEEYPWNETAPELDPGRHGAGAAVRGPRAGQGVLRRADGTMGLLDL</sequence>
<evidence type="ECO:0000313" key="2">
    <source>
        <dbReference type="EMBL" id="POR31774.1"/>
    </source>
</evidence>
<comment type="caution">
    <text evidence="2">The sequence shown here is derived from an EMBL/GenBank/DDBJ whole genome shotgun (WGS) entry which is preliminary data.</text>
</comment>
<keyword evidence="3" id="KW-1185">Reference proteome</keyword>
<feature type="compositionally biased region" description="Gly residues" evidence="1">
    <location>
        <begin position="83"/>
        <end position="92"/>
    </location>
</feature>
<protein>
    <submittedName>
        <fullName evidence="2">Uncharacterized protein</fullName>
    </submittedName>
</protein>
<name>A0A2S4KNJ5_9HYPO</name>
<evidence type="ECO:0000313" key="3">
    <source>
        <dbReference type="Proteomes" id="UP000237481"/>
    </source>
</evidence>
<dbReference type="EMBL" id="PKSG01000992">
    <property type="protein sequence ID" value="POR31774.1"/>
    <property type="molecule type" value="Genomic_DNA"/>
</dbReference>
<reference evidence="2 3" key="1">
    <citation type="submission" date="2018-01" db="EMBL/GenBank/DDBJ databases">
        <title>Harnessing the power of phylogenomics to disentangle the directionality and signatures of interkingdom host jumping in the parasitic fungal genus Tolypocladium.</title>
        <authorList>
            <person name="Quandt C.A."/>
            <person name="Patterson W."/>
            <person name="Spatafora J.W."/>
        </authorList>
    </citation>
    <scope>NUCLEOTIDE SEQUENCE [LARGE SCALE GENOMIC DNA]</scope>
    <source>
        <strain evidence="2 3">NRBC 100945</strain>
    </source>
</reference>
<gene>
    <name evidence="2" type="ORF">TPAR_08020</name>
</gene>
<proteinExistence type="predicted"/>
<dbReference type="OrthoDB" id="76567at2759"/>